<dbReference type="Gene3D" id="3.40.50.720">
    <property type="entry name" value="NAD(P)-binding Rossmann-like Domain"/>
    <property type="match status" value="1"/>
</dbReference>
<dbReference type="NCBIfam" id="TIGR04316">
    <property type="entry name" value="dhbA_paeA"/>
    <property type="match status" value="1"/>
</dbReference>
<evidence type="ECO:0000256" key="3">
    <source>
        <dbReference type="ARBA" id="ARBA00023002"/>
    </source>
</evidence>
<dbReference type="EC" id="1.3.1.28" evidence="6 8"/>
<evidence type="ECO:0000259" key="10">
    <source>
        <dbReference type="SMART" id="SM00822"/>
    </source>
</evidence>
<feature type="domain" description="Ketoreductase" evidence="10">
    <location>
        <begin position="15"/>
        <end position="196"/>
    </location>
</feature>
<dbReference type="GO" id="GO:0008667">
    <property type="term" value="F:2,3-dihydro-2,3-dihydroxybenzoate dehydrogenase activity"/>
    <property type="evidence" value="ECO:0007669"/>
    <property type="project" value="UniProtKB-UniRule"/>
</dbReference>
<dbReference type="InterPro" id="IPR036291">
    <property type="entry name" value="NAD(P)-bd_dom_sf"/>
</dbReference>
<proteinExistence type="inferred from homology"/>
<comment type="pathway">
    <text evidence="1">Siderophore biosynthesis.</text>
</comment>
<keyword evidence="4" id="KW-0520">NAD</keyword>
<dbReference type="SMART" id="SM00822">
    <property type="entry name" value="PKS_KR"/>
    <property type="match status" value="1"/>
</dbReference>
<evidence type="ECO:0000256" key="1">
    <source>
        <dbReference type="ARBA" id="ARBA00004924"/>
    </source>
</evidence>
<evidence type="ECO:0000256" key="2">
    <source>
        <dbReference type="ARBA" id="ARBA00006484"/>
    </source>
</evidence>
<dbReference type="AlphaFoldDB" id="A0A100JMC5"/>
<evidence type="ECO:0000256" key="5">
    <source>
        <dbReference type="ARBA" id="ARBA00052874"/>
    </source>
</evidence>
<name>A0A100JMC5_STRSC</name>
<dbReference type="InterPro" id="IPR002347">
    <property type="entry name" value="SDR_fam"/>
</dbReference>
<dbReference type="PROSITE" id="PS00061">
    <property type="entry name" value="ADH_SHORT"/>
    <property type="match status" value="1"/>
</dbReference>
<comment type="catalytic activity">
    <reaction evidence="5">
        <text>(2S,3S)-2,3-dihydroxy-2,3-dihydrobenzoate + NAD(+) = 2,3-dihydroxybenzoate + NADH + H(+)</text>
        <dbReference type="Rhea" id="RHEA:23824"/>
        <dbReference type="ChEBI" id="CHEBI:15378"/>
        <dbReference type="ChEBI" id="CHEBI:36654"/>
        <dbReference type="ChEBI" id="CHEBI:57540"/>
        <dbReference type="ChEBI" id="CHEBI:57945"/>
        <dbReference type="ChEBI" id="CHEBI:58764"/>
        <dbReference type="EC" id="1.3.1.28"/>
    </reaction>
</comment>
<dbReference type="NCBIfam" id="NF006074">
    <property type="entry name" value="PRK08220.1"/>
    <property type="match status" value="1"/>
</dbReference>
<reference evidence="12" key="3">
    <citation type="submission" date="2016-02" db="EMBL/GenBank/DDBJ databases">
        <title>Draft genome of pathogenic Streptomyces sp. in Japan.</title>
        <authorList>
            <person name="Tomihama T."/>
            <person name="Ikenaga M."/>
            <person name="Sakai M."/>
            <person name="Okubo T."/>
            <person name="Ikeda S."/>
        </authorList>
    </citation>
    <scope>NUCLEOTIDE SEQUENCE [LARGE SCALE GENOMIC DNA]</scope>
    <source>
        <strain evidence="12">S58</strain>
    </source>
</reference>
<evidence type="ECO:0000313" key="11">
    <source>
        <dbReference type="EMBL" id="GAQ62192.1"/>
    </source>
</evidence>
<accession>A0A100JMC5</accession>
<dbReference type="RefSeq" id="WP_059080020.1">
    <property type="nucleotide sequence ID" value="NZ_BCMM01000010.1"/>
</dbReference>
<dbReference type="PRINTS" id="PR01397">
    <property type="entry name" value="DHBDHDRGNASE"/>
</dbReference>
<dbReference type="GO" id="GO:0019290">
    <property type="term" value="P:siderophore biosynthetic process"/>
    <property type="evidence" value="ECO:0007669"/>
    <property type="project" value="InterPro"/>
</dbReference>
<keyword evidence="3 11" id="KW-0560">Oxidoreductase</keyword>
<protein>
    <recommendedName>
        <fullName evidence="7 8">2,3-dihydro-2,3-dihydroxybenzoate dehydrogenase</fullName>
        <ecNumber evidence="6 8">1.3.1.28</ecNumber>
    </recommendedName>
</protein>
<reference evidence="11 12" key="2">
    <citation type="journal article" date="2016" name="Genome Announc.">
        <title>Draft Genome Sequences of Streptomyces scabiei S58, Streptomyces turgidiscabies T45, and Streptomyces acidiscabies a10, the Pathogens of Potato Common Scab, Isolated in Japan.</title>
        <authorList>
            <person name="Tomihama T."/>
            <person name="Nishi Y."/>
            <person name="Sakai M."/>
            <person name="Ikenaga M."/>
            <person name="Okubo T."/>
            <person name="Ikeda S."/>
        </authorList>
    </citation>
    <scope>NUCLEOTIDE SEQUENCE [LARGE SCALE GENOMIC DNA]</scope>
    <source>
        <strain evidence="11 12">S58</strain>
    </source>
</reference>
<reference evidence="12" key="1">
    <citation type="submission" date="2015-11" db="EMBL/GenBank/DDBJ databases">
        <authorList>
            <consortium name="Cross-ministerial Strategic Innovation Promotion Program (SIP) consortium"/>
            <person name="Tomihama T."/>
            <person name="Ikenaga M."/>
            <person name="Sakai M."/>
            <person name="Okubo T."/>
            <person name="Ikeda S."/>
        </authorList>
    </citation>
    <scope>NUCLEOTIDE SEQUENCE [LARGE SCALE GENOMIC DNA]</scope>
    <source>
        <strain evidence="12">S58</strain>
    </source>
</reference>
<evidence type="ECO:0000256" key="8">
    <source>
        <dbReference type="NCBIfam" id="TIGR04316"/>
    </source>
</evidence>
<dbReference type="Proteomes" id="UP000067448">
    <property type="component" value="Unassembled WGS sequence"/>
</dbReference>
<dbReference type="PANTHER" id="PTHR43669:SF3">
    <property type="entry name" value="ALCOHOL DEHYDROGENASE, PUTATIVE (AFU_ORTHOLOGUE AFUA_3G03445)-RELATED"/>
    <property type="match status" value="1"/>
</dbReference>
<dbReference type="FunFam" id="3.40.50.720:FF:000160">
    <property type="entry name" value="2,3-dihydro-2,3-dihydroxybenzoate dehydrogenase"/>
    <property type="match status" value="1"/>
</dbReference>
<evidence type="ECO:0000256" key="9">
    <source>
        <dbReference type="RuleBase" id="RU000363"/>
    </source>
</evidence>
<dbReference type="InterPro" id="IPR057326">
    <property type="entry name" value="KR_dom"/>
</dbReference>
<dbReference type="SUPFAM" id="SSF51735">
    <property type="entry name" value="NAD(P)-binding Rossmann-fold domains"/>
    <property type="match status" value="1"/>
</dbReference>
<comment type="similarity">
    <text evidence="2 9">Belongs to the short-chain dehydrogenases/reductases (SDR) family.</text>
</comment>
<dbReference type="PANTHER" id="PTHR43669">
    <property type="entry name" value="5-KETO-D-GLUCONATE 5-REDUCTASE"/>
    <property type="match status" value="1"/>
</dbReference>
<evidence type="ECO:0000256" key="6">
    <source>
        <dbReference type="ARBA" id="ARBA00066334"/>
    </source>
</evidence>
<dbReference type="PRINTS" id="PR00080">
    <property type="entry name" value="SDRFAMILY"/>
</dbReference>
<dbReference type="InterPro" id="IPR003560">
    <property type="entry name" value="DHB_DH"/>
</dbReference>
<evidence type="ECO:0000256" key="4">
    <source>
        <dbReference type="ARBA" id="ARBA00023027"/>
    </source>
</evidence>
<dbReference type="InterPro" id="IPR020904">
    <property type="entry name" value="Sc_DH/Rdtase_CS"/>
</dbReference>
<evidence type="ECO:0000313" key="12">
    <source>
        <dbReference type="Proteomes" id="UP000067448"/>
    </source>
</evidence>
<organism evidence="11 12">
    <name type="scientific">Streptomyces scabiei</name>
    <dbReference type="NCBI Taxonomy" id="1930"/>
    <lineage>
        <taxon>Bacteria</taxon>
        <taxon>Bacillati</taxon>
        <taxon>Actinomycetota</taxon>
        <taxon>Actinomycetes</taxon>
        <taxon>Kitasatosporales</taxon>
        <taxon>Streptomycetaceae</taxon>
        <taxon>Streptomyces</taxon>
    </lineage>
</organism>
<dbReference type="Pfam" id="PF00106">
    <property type="entry name" value="adh_short"/>
    <property type="match status" value="1"/>
</dbReference>
<sequence length="266" mass="27730">MDVGGTDNVDGIANSVALVTGAAGGMGEAVVRTLAERGAVVAMLDQRADRLEELAARIRESGGRAEAFPADVTDGAAVESAVERVERRLGPLAHLVNGAGVLRPGRAWALTDEDWASTFAVNTAGVFHVSRAVVRRMIERRRGAIVTVASNAAGTPRMDMAAYVASKAASTMFTKCLGLEVSRFGIRCNVVAPGSTDTPMLTALWDADAERASVEGVSSAFRVGIPLGRIARPQHIADAVVFLLSDRAAHITMQDLTVDGGAALGH</sequence>
<comment type="caution">
    <text evidence="11">The sequence shown here is derived from an EMBL/GenBank/DDBJ whole genome shotgun (WGS) entry which is preliminary data.</text>
</comment>
<gene>
    <name evidence="11" type="primary">dhbA_1</name>
    <name evidence="11" type="ORF">SsS58_02551</name>
</gene>
<evidence type="ECO:0000256" key="7">
    <source>
        <dbReference type="ARBA" id="ARBA00067530"/>
    </source>
</evidence>
<dbReference type="OrthoDB" id="9803333at2"/>
<dbReference type="EMBL" id="BCMM01000010">
    <property type="protein sequence ID" value="GAQ62192.1"/>
    <property type="molecule type" value="Genomic_DNA"/>
</dbReference>